<keyword evidence="1" id="KW-0812">Transmembrane</keyword>
<dbReference type="STRING" id="626937.HMPREF3293_00729"/>
<evidence type="ECO:0000313" key="3">
    <source>
        <dbReference type="Proteomes" id="UP000070366"/>
    </source>
</evidence>
<dbReference type="RefSeq" id="WP_156468693.1">
    <property type="nucleotide sequence ID" value="NZ_CABMOF010000008.1"/>
</dbReference>
<accession>A0A136Q702</accession>
<evidence type="ECO:0000256" key="1">
    <source>
        <dbReference type="SAM" id="Phobius"/>
    </source>
</evidence>
<reference evidence="2 3" key="1">
    <citation type="submission" date="2016-02" db="EMBL/GenBank/DDBJ databases">
        <authorList>
            <person name="Wen L."/>
            <person name="He K."/>
            <person name="Yang H."/>
        </authorList>
    </citation>
    <scope>NUCLEOTIDE SEQUENCE [LARGE SCALE GENOMIC DNA]</scope>
    <source>
        <strain evidence="2 3">DSM 22607</strain>
    </source>
</reference>
<dbReference type="EMBL" id="LSZW01000045">
    <property type="protein sequence ID" value="KXK66430.1"/>
    <property type="molecule type" value="Genomic_DNA"/>
</dbReference>
<organism evidence="2 3">
    <name type="scientific">Christensenella minuta</name>
    <dbReference type="NCBI Taxonomy" id="626937"/>
    <lineage>
        <taxon>Bacteria</taxon>
        <taxon>Bacillati</taxon>
        <taxon>Bacillota</taxon>
        <taxon>Clostridia</taxon>
        <taxon>Christensenellales</taxon>
        <taxon>Christensenellaceae</taxon>
        <taxon>Christensenella</taxon>
    </lineage>
</organism>
<gene>
    <name evidence="2" type="ORF">HMPREF3293_00729</name>
</gene>
<name>A0A136Q702_9FIRM</name>
<keyword evidence="3" id="KW-1185">Reference proteome</keyword>
<comment type="caution">
    <text evidence="2">The sequence shown here is derived from an EMBL/GenBank/DDBJ whole genome shotgun (WGS) entry which is preliminary data.</text>
</comment>
<keyword evidence="1" id="KW-0472">Membrane</keyword>
<evidence type="ECO:0000313" key="2">
    <source>
        <dbReference type="EMBL" id="KXK66430.1"/>
    </source>
</evidence>
<proteinExistence type="predicted"/>
<dbReference type="Proteomes" id="UP000070366">
    <property type="component" value="Unassembled WGS sequence"/>
</dbReference>
<dbReference type="AlphaFoldDB" id="A0A136Q702"/>
<feature type="transmembrane region" description="Helical" evidence="1">
    <location>
        <begin position="6"/>
        <end position="23"/>
    </location>
</feature>
<sequence>MGHNKYIAVWVAAVGSASNFVYSQKRKAEYRTRFLIGRLGLKPAPALCTLSV</sequence>
<protein>
    <submittedName>
        <fullName evidence="2">Uncharacterized protein</fullName>
    </submittedName>
</protein>
<keyword evidence="1" id="KW-1133">Transmembrane helix</keyword>